<comment type="caution">
    <text evidence="12">The sequence shown here is derived from an EMBL/GenBank/DDBJ whole genome shotgun (WGS) entry which is preliminary data.</text>
</comment>
<reference evidence="12" key="2">
    <citation type="journal article" date="2024" name="Plant">
        <title>Genomic evolution and insights into agronomic trait innovations of Sesamum species.</title>
        <authorList>
            <person name="Miao H."/>
            <person name="Wang L."/>
            <person name="Qu L."/>
            <person name="Liu H."/>
            <person name="Sun Y."/>
            <person name="Le M."/>
            <person name="Wang Q."/>
            <person name="Wei S."/>
            <person name="Zheng Y."/>
            <person name="Lin W."/>
            <person name="Duan Y."/>
            <person name="Cao H."/>
            <person name="Xiong S."/>
            <person name="Wang X."/>
            <person name="Wei L."/>
            <person name="Li C."/>
            <person name="Ma Q."/>
            <person name="Ju M."/>
            <person name="Zhao R."/>
            <person name="Li G."/>
            <person name="Mu C."/>
            <person name="Tian Q."/>
            <person name="Mei H."/>
            <person name="Zhang T."/>
            <person name="Gao T."/>
            <person name="Zhang H."/>
        </authorList>
    </citation>
    <scope>NUCLEOTIDE SEQUENCE</scope>
    <source>
        <strain evidence="12">KEN1</strain>
    </source>
</reference>
<feature type="domain" description="RING-type" evidence="11">
    <location>
        <begin position="8"/>
        <end position="31"/>
    </location>
</feature>
<dbReference type="InterPro" id="IPR013083">
    <property type="entry name" value="Znf_RING/FYVE/PHD"/>
</dbReference>
<accession>A0AAW2Y122</accession>
<evidence type="ECO:0000256" key="7">
    <source>
        <dbReference type="ARBA" id="ARBA00022786"/>
    </source>
</evidence>
<evidence type="ECO:0000256" key="2">
    <source>
        <dbReference type="ARBA" id="ARBA00004906"/>
    </source>
</evidence>
<keyword evidence="7" id="KW-0833">Ubl conjugation pathway</keyword>
<organism evidence="12">
    <name type="scientific">Sesamum latifolium</name>
    <dbReference type="NCBI Taxonomy" id="2727402"/>
    <lineage>
        <taxon>Eukaryota</taxon>
        <taxon>Viridiplantae</taxon>
        <taxon>Streptophyta</taxon>
        <taxon>Embryophyta</taxon>
        <taxon>Tracheophyta</taxon>
        <taxon>Spermatophyta</taxon>
        <taxon>Magnoliopsida</taxon>
        <taxon>eudicotyledons</taxon>
        <taxon>Gunneridae</taxon>
        <taxon>Pentapetalae</taxon>
        <taxon>asterids</taxon>
        <taxon>lamiids</taxon>
        <taxon>Lamiales</taxon>
        <taxon>Pedaliaceae</taxon>
        <taxon>Sesamum</taxon>
    </lineage>
</organism>
<dbReference type="InterPro" id="IPR001841">
    <property type="entry name" value="Znf_RING"/>
</dbReference>
<evidence type="ECO:0000256" key="5">
    <source>
        <dbReference type="ARBA" id="ARBA00022723"/>
    </source>
</evidence>
<reference evidence="12" key="1">
    <citation type="submission" date="2020-06" db="EMBL/GenBank/DDBJ databases">
        <authorList>
            <person name="Li T."/>
            <person name="Hu X."/>
            <person name="Zhang T."/>
            <person name="Song X."/>
            <person name="Zhang H."/>
            <person name="Dai N."/>
            <person name="Sheng W."/>
            <person name="Hou X."/>
            <person name="Wei L."/>
        </authorList>
    </citation>
    <scope>NUCLEOTIDE SEQUENCE</scope>
    <source>
        <strain evidence="12">KEN1</strain>
        <tissue evidence="12">Leaf</tissue>
    </source>
</reference>
<sequence length="133" mass="14894">MLRVLPKCSHAFHLDCIDVWLLSNSNCPLCRSTISGRNRYRLDRIVAPNSSPQDPEPLVGSIIGGDEDFVVIQLSREDGAGMSSNRQRERGDSSGFLVQPRSHSSRSLSTRILGSLKQGNFIMFQSWEMKVLM</sequence>
<comment type="pathway">
    <text evidence="2">Protein modification; protein ubiquitination.</text>
</comment>
<dbReference type="GO" id="GO:0061630">
    <property type="term" value="F:ubiquitin protein ligase activity"/>
    <property type="evidence" value="ECO:0007669"/>
    <property type="project" value="UniProtKB-EC"/>
</dbReference>
<evidence type="ECO:0000256" key="9">
    <source>
        <dbReference type="PROSITE-ProRule" id="PRU00175"/>
    </source>
</evidence>
<proteinExistence type="predicted"/>
<evidence type="ECO:0000259" key="11">
    <source>
        <dbReference type="PROSITE" id="PS50089"/>
    </source>
</evidence>
<dbReference type="GO" id="GO:0008270">
    <property type="term" value="F:zinc ion binding"/>
    <property type="evidence" value="ECO:0007669"/>
    <property type="project" value="UniProtKB-KW"/>
</dbReference>
<dbReference type="PROSITE" id="PS50089">
    <property type="entry name" value="ZF_RING_2"/>
    <property type="match status" value="1"/>
</dbReference>
<evidence type="ECO:0000256" key="3">
    <source>
        <dbReference type="ARBA" id="ARBA00012483"/>
    </source>
</evidence>
<dbReference type="GO" id="GO:0016567">
    <property type="term" value="P:protein ubiquitination"/>
    <property type="evidence" value="ECO:0007669"/>
    <property type="project" value="InterPro"/>
</dbReference>
<dbReference type="Gene3D" id="3.30.40.10">
    <property type="entry name" value="Zinc/RING finger domain, C3HC4 (zinc finger)"/>
    <property type="match status" value="1"/>
</dbReference>
<dbReference type="PANTHER" id="PTHR46913:SF18">
    <property type="entry name" value="RING-TYPE E3 UBIQUITIN TRANSFERASE"/>
    <property type="match status" value="1"/>
</dbReference>
<dbReference type="EC" id="2.3.2.27" evidence="3"/>
<dbReference type="SUPFAM" id="SSF57850">
    <property type="entry name" value="RING/U-box"/>
    <property type="match status" value="1"/>
</dbReference>
<dbReference type="PANTHER" id="PTHR46913">
    <property type="entry name" value="RING-H2 FINGER PROTEIN ATL16"/>
    <property type="match status" value="1"/>
</dbReference>
<gene>
    <name evidence="12" type="ORF">Slati_0568600</name>
</gene>
<evidence type="ECO:0000256" key="1">
    <source>
        <dbReference type="ARBA" id="ARBA00000900"/>
    </source>
</evidence>
<evidence type="ECO:0000313" key="12">
    <source>
        <dbReference type="EMBL" id="KAL0459414.1"/>
    </source>
</evidence>
<evidence type="ECO:0000256" key="4">
    <source>
        <dbReference type="ARBA" id="ARBA00022679"/>
    </source>
</evidence>
<keyword evidence="4" id="KW-0808">Transferase</keyword>
<dbReference type="InterPro" id="IPR044600">
    <property type="entry name" value="ATL1/ATL16-like"/>
</dbReference>
<evidence type="ECO:0000256" key="10">
    <source>
        <dbReference type="SAM" id="MobiDB-lite"/>
    </source>
</evidence>
<dbReference type="EMBL" id="JACGWN010000002">
    <property type="protein sequence ID" value="KAL0459414.1"/>
    <property type="molecule type" value="Genomic_DNA"/>
</dbReference>
<keyword evidence="5" id="KW-0479">Metal-binding</keyword>
<keyword evidence="6 9" id="KW-0863">Zinc-finger</keyword>
<feature type="region of interest" description="Disordered" evidence="10">
    <location>
        <begin position="77"/>
        <end position="102"/>
    </location>
</feature>
<keyword evidence="8" id="KW-0862">Zinc</keyword>
<protein>
    <recommendedName>
        <fullName evidence="3">RING-type E3 ubiquitin transferase</fullName>
        <ecNumber evidence="3">2.3.2.27</ecNumber>
    </recommendedName>
</protein>
<name>A0AAW2Y122_9LAMI</name>
<dbReference type="AlphaFoldDB" id="A0AAW2Y122"/>
<dbReference type="InterPro" id="IPR024766">
    <property type="entry name" value="Znf_RING_H2"/>
</dbReference>
<dbReference type="Pfam" id="PF12678">
    <property type="entry name" value="zf-rbx1"/>
    <property type="match status" value="1"/>
</dbReference>
<evidence type="ECO:0000256" key="6">
    <source>
        <dbReference type="ARBA" id="ARBA00022771"/>
    </source>
</evidence>
<evidence type="ECO:0000256" key="8">
    <source>
        <dbReference type="ARBA" id="ARBA00022833"/>
    </source>
</evidence>
<comment type="catalytic activity">
    <reaction evidence="1">
        <text>S-ubiquitinyl-[E2 ubiquitin-conjugating enzyme]-L-cysteine + [acceptor protein]-L-lysine = [E2 ubiquitin-conjugating enzyme]-L-cysteine + N(6)-ubiquitinyl-[acceptor protein]-L-lysine.</text>
        <dbReference type="EC" id="2.3.2.27"/>
    </reaction>
</comment>